<dbReference type="STRING" id="762968.HMPREF9441_03067"/>
<dbReference type="EMBL" id="AFFY01000047">
    <property type="protein sequence ID" value="EHG98924.1"/>
    <property type="molecule type" value="Genomic_DNA"/>
</dbReference>
<evidence type="ECO:0008006" key="3">
    <source>
        <dbReference type="Google" id="ProtNLM"/>
    </source>
</evidence>
<dbReference type="Pfam" id="PF17170">
    <property type="entry name" value="DUF5128"/>
    <property type="match status" value="1"/>
</dbReference>
<dbReference type="AlphaFoldDB" id="G5SUK7"/>
<evidence type="ECO:0000313" key="2">
    <source>
        <dbReference type="Proteomes" id="UP000003598"/>
    </source>
</evidence>
<dbReference type="PATRIC" id="fig|762968.3.peg.2709"/>
<gene>
    <name evidence="1" type="ORF">HMPREF9441_03067</name>
</gene>
<comment type="caution">
    <text evidence="1">The sequence shown here is derived from an EMBL/GenBank/DDBJ whole genome shotgun (WGS) entry which is preliminary data.</text>
</comment>
<dbReference type="OrthoDB" id="1007244at2"/>
<dbReference type="SUPFAM" id="SSF63825">
    <property type="entry name" value="YWTD domain"/>
    <property type="match status" value="1"/>
</dbReference>
<proteinExistence type="predicted"/>
<name>G5SUK7_9BACT</name>
<dbReference type="PROSITE" id="PS51257">
    <property type="entry name" value="PROKAR_LIPOPROTEIN"/>
    <property type="match status" value="1"/>
</dbReference>
<dbReference type="InterPro" id="IPR011042">
    <property type="entry name" value="6-blade_b-propeller_TolB-like"/>
</dbReference>
<reference evidence="1 2" key="1">
    <citation type="submission" date="2011-03" db="EMBL/GenBank/DDBJ databases">
        <authorList>
            <person name="Weinstock G."/>
            <person name="Sodergren E."/>
            <person name="Clifton S."/>
            <person name="Fulton L."/>
            <person name="Fulton B."/>
            <person name="Courtney L."/>
            <person name="Fronick C."/>
            <person name="Harrison M."/>
            <person name="Strong C."/>
            <person name="Farmer C."/>
            <person name="Delahaunty K."/>
            <person name="Markovic C."/>
            <person name="Hall O."/>
            <person name="Minx P."/>
            <person name="Tomlinson C."/>
            <person name="Mitreva M."/>
            <person name="Hou S."/>
            <person name="Chen J."/>
            <person name="Wollam A."/>
            <person name="Pepin K.H."/>
            <person name="Johnson M."/>
            <person name="Bhonagiri V."/>
            <person name="Zhang X."/>
            <person name="Suruliraj S."/>
            <person name="Warren W."/>
            <person name="Chinwalla A."/>
            <person name="Mardis E.R."/>
            <person name="Wilson R.K."/>
        </authorList>
    </citation>
    <scope>NUCLEOTIDE SEQUENCE [LARGE SCALE GENOMIC DNA]</scope>
    <source>
        <strain evidence="1 2">YIT 11840</strain>
    </source>
</reference>
<dbReference type="HOGENOM" id="CLU_743629_0_0_10"/>
<dbReference type="eggNOG" id="COG3391">
    <property type="taxonomic scope" value="Bacteria"/>
</dbReference>
<keyword evidence="2" id="KW-1185">Reference proteome</keyword>
<dbReference type="Proteomes" id="UP000003598">
    <property type="component" value="Unassembled WGS sequence"/>
</dbReference>
<dbReference type="RefSeq" id="WP_008622057.1">
    <property type="nucleotide sequence ID" value="NZ_JH376618.1"/>
</dbReference>
<organism evidence="1 2">
    <name type="scientific">Paraprevotella clara YIT 11840</name>
    <dbReference type="NCBI Taxonomy" id="762968"/>
    <lineage>
        <taxon>Bacteria</taxon>
        <taxon>Pseudomonadati</taxon>
        <taxon>Bacteroidota</taxon>
        <taxon>Bacteroidia</taxon>
        <taxon>Bacteroidales</taxon>
        <taxon>Prevotellaceae</taxon>
        <taxon>Paraprevotella</taxon>
    </lineage>
</organism>
<evidence type="ECO:0000313" key="1">
    <source>
        <dbReference type="EMBL" id="EHG98924.1"/>
    </source>
</evidence>
<accession>G5SUK7</accession>
<dbReference type="GeneID" id="93558351"/>
<dbReference type="Gene3D" id="2.120.10.30">
    <property type="entry name" value="TolB, C-terminal domain"/>
    <property type="match status" value="1"/>
</dbReference>
<sequence>MRRIIFFICVVLFAACSQKSEKDGILKITEVLDFEKQEMGSISDCVDSVTYLPLKLTQEALFRNIDKMLCENGMMYIGDFRTRKITVCNMNGNVNFVLNKFGNGEGEYQEIRNFTVDKNNIYILDNYRRKVYLYDAYTGEYKGKKDLSIVAWDIATLSDGKFLLTFVPNSGGNLKEKQSKYLIYITDNEFNVITGLLPYDENYSEPIGYIRYFTNYGDNVYFSSWRFDGVTIFPKENPENYTCVSIDFENKIPEEHRFDTEKVEQGSYNYLAGVPFFCSNYIAMEVVEGEFSENYLYCRKDSMFYRNPSDDTKNWSNVMLSPISYYQNKFVSVIPGYDIYDELVRKGFRRADHQVENSIKEGDWVLLFYTMK</sequence>
<protein>
    <recommendedName>
        <fullName evidence="3">6-bladed beta-propeller</fullName>
    </recommendedName>
</protein>